<evidence type="ECO:0000313" key="1">
    <source>
        <dbReference type="EMBL" id="KAJ3531082.1"/>
    </source>
</evidence>
<dbReference type="Proteomes" id="UP001148629">
    <property type="component" value="Unassembled WGS sequence"/>
</dbReference>
<dbReference type="EMBL" id="JANRMS010001097">
    <property type="protein sequence ID" value="KAJ3531082.1"/>
    <property type="molecule type" value="Genomic_DNA"/>
</dbReference>
<organism evidence="1 2">
    <name type="scientific">Fusarium decemcellulare</name>
    <dbReference type="NCBI Taxonomy" id="57161"/>
    <lineage>
        <taxon>Eukaryota</taxon>
        <taxon>Fungi</taxon>
        <taxon>Dikarya</taxon>
        <taxon>Ascomycota</taxon>
        <taxon>Pezizomycotina</taxon>
        <taxon>Sordariomycetes</taxon>
        <taxon>Hypocreomycetidae</taxon>
        <taxon>Hypocreales</taxon>
        <taxon>Nectriaceae</taxon>
        <taxon>Fusarium</taxon>
        <taxon>Fusarium decemcellulare species complex</taxon>
    </lineage>
</organism>
<comment type="caution">
    <text evidence="1">The sequence shown here is derived from an EMBL/GenBank/DDBJ whole genome shotgun (WGS) entry which is preliminary data.</text>
</comment>
<accession>A0ACC1S332</accession>
<keyword evidence="2" id="KW-1185">Reference proteome</keyword>
<reference evidence="1" key="1">
    <citation type="submission" date="2022-08" db="EMBL/GenBank/DDBJ databases">
        <title>Genome Sequence of Fusarium decemcellulare.</title>
        <authorList>
            <person name="Buettner E."/>
        </authorList>
    </citation>
    <scope>NUCLEOTIDE SEQUENCE</scope>
    <source>
        <strain evidence="1">Babe19</strain>
    </source>
</reference>
<sequence length="142" mass="16286">MGIGSWRKPPQVVIDIHHQDTPKAREHMGEWRPYRNVEDNVFRSFDLPSGSTAINKGATNFPGMEKYRHGVGINEGQHQLEYAFCTMDCLSDEWVELDRPNVWAFEGFRVIREKVDKETKAKDRAALELLVSTVNNRGKGVE</sequence>
<evidence type="ECO:0000313" key="2">
    <source>
        <dbReference type="Proteomes" id="UP001148629"/>
    </source>
</evidence>
<gene>
    <name evidence="1" type="ORF">NM208_g9038</name>
</gene>
<name>A0ACC1S332_9HYPO</name>
<proteinExistence type="predicted"/>
<protein>
    <submittedName>
        <fullName evidence="1">Uncharacterized protein</fullName>
    </submittedName>
</protein>